<dbReference type="Gene3D" id="2.40.50.140">
    <property type="entry name" value="Nucleic acid-binding proteins"/>
    <property type="match status" value="1"/>
</dbReference>
<dbReference type="CDD" id="cd04496">
    <property type="entry name" value="SSB_OBF"/>
    <property type="match status" value="1"/>
</dbReference>
<organism evidence="5 6">
    <name type="scientific">Desulforapulum autotrophicum (strain ATCC 43914 / DSM 3382 / VKM B-1955 / HRM2)</name>
    <name type="common">Desulfobacterium autotrophicum</name>
    <dbReference type="NCBI Taxonomy" id="177437"/>
    <lineage>
        <taxon>Bacteria</taxon>
        <taxon>Pseudomonadati</taxon>
        <taxon>Thermodesulfobacteriota</taxon>
        <taxon>Desulfobacteria</taxon>
        <taxon>Desulfobacterales</taxon>
        <taxon>Desulfobacteraceae</taxon>
        <taxon>Desulforapulum</taxon>
    </lineage>
</organism>
<sequence length="165" mass="16968">MAGVNKAIILGHLGRDPEMTYTPSGLAVCKFSLATSKKMKDGQEVTQWHRCTAFGKTGELISQYVNKGNQLYVEGEITYSQYEKDGVTRYSTDIIIREFNFIGGGGGGGGAQQGGGYQGGQGGGAPQGGGYQGNAGYQQGGAPQGGGYKGGGSGGSVPPKDDIPF</sequence>
<dbReference type="InterPro" id="IPR011344">
    <property type="entry name" value="ssDNA-bd"/>
</dbReference>
<dbReference type="HAMAP" id="MF_00984">
    <property type="entry name" value="SSB"/>
    <property type="match status" value="1"/>
</dbReference>
<dbReference type="Proteomes" id="UP000000442">
    <property type="component" value="Chromosome"/>
</dbReference>
<dbReference type="HOGENOM" id="CLU_078758_0_1_7"/>
<evidence type="ECO:0000313" key="5">
    <source>
        <dbReference type="EMBL" id="ACN17965.1"/>
    </source>
</evidence>
<protein>
    <recommendedName>
        <fullName evidence="2 3">Single-stranded DNA-binding protein</fullName>
        <shortName evidence="2">SSB</shortName>
    </recommendedName>
</protein>
<evidence type="ECO:0000256" key="2">
    <source>
        <dbReference type="HAMAP-Rule" id="MF_00984"/>
    </source>
</evidence>
<dbReference type="GO" id="GO:0009295">
    <property type="term" value="C:nucleoid"/>
    <property type="evidence" value="ECO:0007669"/>
    <property type="project" value="TreeGrafter"/>
</dbReference>
<dbReference type="InterPro" id="IPR012340">
    <property type="entry name" value="NA-bd_OB-fold"/>
</dbReference>
<reference evidence="5 6" key="1">
    <citation type="journal article" date="2009" name="Environ. Microbiol.">
        <title>Genome sequence of Desulfobacterium autotrophicum HRM2, a marine sulfate reducer oxidizing organic carbon completely to carbon dioxide.</title>
        <authorList>
            <person name="Strittmatter A.W."/>
            <person name="Liesegang H."/>
            <person name="Rabus R."/>
            <person name="Decker I."/>
            <person name="Amann J."/>
            <person name="Andres S."/>
            <person name="Henne A."/>
            <person name="Fricke W.F."/>
            <person name="Martinez-Arias R."/>
            <person name="Bartels D."/>
            <person name="Goesmann A."/>
            <person name="Krause L."/>
            <person name="Puehler A."/>
            <person name="Klenk H.P."/>
            <person name="Richter M."/>
            <person name="Schuler M."/>
            <person name="Gloeckner F.O."/>
            <person name="Meyerdierks A."/>
            <person name="Gottschalk G."/>
            <person name="Amann R."/>
        </authorList>
    </citation>
    <scope>NUCLEOTIDE SEQUENCE [LARGE SCALE GENOMIC DNA]</scope>
    <source>
        <strain evidence="6">ATCC 43914 / DSM 3382 / HRM2</strain>
    </source>
</reference>
<keyword evidence="1 2" id="KW-0238">DNA-binding</keyword>
<gene>
    <name evidence="5" type="ordered locus">HRM2_49170</name>
</gene>
<keyword evidence="6" id="KW-1185">Reference proteome</keyword>
<name>C0QIM1_DESAH</name>
<evidence type="ECO:0000256" key="4">
    <source>
        <dbReference type="SAM" id="MobiDB-lite"/>
    </source>
</evidence>
<dbReference type="NCBIfam" id="TIGR00621">
    <property type="entry name" value="ssb"/>
    <property type="match status" value="1"/>
</dbReference>
<dbReference type="InterPro" id="IPR000424">
    <property type="entry name" value="Primosome_PriB/ssb"/>
</dbReference>
<dbReference type="PANTHER" id="PTHR10302:SF27">
    <property type="entry name" value="SINGLE-STRANDED DNA-BINDING PROTEIN"/>
    <property type="match status" value="1"/>
</dbReference>
<dbReference type="EMBL" id="CP001087">
    <property type="protein sequence ID" value="ACN17965.1"/>
    <property type="molecule type" value="Genomic_DNA"/>
</dbReference>
<comment type="subunit">
    <text evidence="2">Homotetramer.</text>
</comment>
<feature type="compositionally biased region" description="Gly residues" evidence="4">
    <location>
        <begin position="110"/>
        <end position="155"/>
    </location>
</feature>
<proteinExistence type="inferred from homology"/>
<dbReference type="PANTHER" id="PTHR10302">
    <property type="entry name" value="SINGLE-STRANDED DNA-BINDING PROTEIN"/>
    <property type="match status" value="1"/>
</dbReference>
<dbReference type="KEGG" id="dat:HRM2_49170"/>
<feature type="region of interest" description="Disordered" evidence="4">
    <location>
        <begin position="110"/>
        <end position="165"/>
    </location>
</feature>
<dbReference type="eggNOG" id="COG0629">
    <property type="taxonomic scope" value="Bacteria"/>
</dbReference>
<dbReference type="GO" id="GO:0006260">
    <property type="term" value="P:DNA replication"/>
    <property type="evidence" value="ECO:0007669"/>
    <property type="project" value="InterPro"/>
</dbReference>
<dbReference type="STRING" id="177437.HRM2_49170"/>
<evidence type="ECO:0000256" key="1">
    <source>
        <dbReference type="ARBA" id="ARBA00023125"/>
    </source>
</evidence>
<dbReference type="PROSITE" id="PS50935">
    <property type="entry name" value="SSB"/>
    <property type="match status" value="1"/>
</dbReference>
<accession>C0QIM1</accession>
<dbReference type="RefSeq" id="WP_015906672.1">
    <property type="nucleotide sequence ID" value="NC_012108.1"/>
</dbReference>
<dbReference type="SUPFAM" id="SSF50249">
    <property type="entry name" value="Nucleic acid-binding proteins"/>
    <property type="match status" value="1"/>
</dbReference>
<comment type="caution">
    <text evidence="2">Lacks conserved residue(s) required for the propagation of feature annotation.</text>
</comment>
<dbReference type="GO" id="GO:0003697">
    <property type="term" value="F:single-stranded DNA binding"/>
    <property type="evidence" value="ECO:0007669"/>
    <property type="project" value="UniProtKB-UniRule"/>
</dbReference>
<dbReference type="AlphaFoldDB" id="C0QIM1"/>
<evidence type="ECO:0000313" key="6">
    <source>
        <dbReference type="Proteomes" id="UP000000442"/>
    </source>
</evidence>
<dbReference type="Pfam" id="PF00436">
    <property type="entry name" value="SSB"/>
    <property type="match status" value="1"/>
</dbReference>
<evidence type="ECO:0000256" key="3">
    <source>
        <dbReference type="RuleBase" id="RU000524"/>
    </source>
</evidence>